<protein>
    <submittedName>
        <fullName evidence="1">Uncharacterized protein</fullName>
    </submittedName>
</protein>
<proteinExistence type="predicted"/>
<comment type="caution">
    <text evidence="1">The sequence shown here is derived from an EMBL/GenBank/DDBJ whole genome shotgun (WGS) entry which is preliminary data.</text>
</comment>
<name>A0A841GDT5_9GAMM</name>
<dbReference type="AlphaFoldDB" id="A0A841GDT5"/>
<organism evidence="1 2">
    <name type="scientific">Tolumonas osonensis</name>
    <dbReference type="NCBI Taxonomy" id="675874"/>
    <lineage>
        <taxon>Bacteria</taxon>
        <taxon>Pseudomonadati</taxon>
        <taxon>Pseudomonadota</taxon>
        <taxon>Gammaproteobacteria</taxon>
        <taxon>Aeromonadales</taxon>
        <taxon>Aeromonadaceae</taxon>
        <taxon>Tolumonas</taxon>
    </lineage>
</organism>
<reference evidence="1 2" key="1">
    <citation type="submission" date="2020-08" db="EMBL/GenBank/DDBJ databases">
        <title>Genomic Encyclopedia of Type Strains, Phase IV (KMG-IV): sequencing the most valuable type-strain genomes for metagenomic binning, comparative biology and taxonomic classification.</title>
        <authorList>
            <person name="Goeker M."/>
        </authorList>
    </citation>
    <scope>NUCLEOTIDE SEQUENCE [LARGE SCALE GENOMIC DNA]</scope>
    <source>
        <strain evidence="1 2">DSM 22975</strain>
    </source>
</reference>
<gene>
    <name evidence="1" type="ORF">HNR75_000658</name>
</gene>
<dbReference type="RefSeq" id="WP_188025590.1">
    <property type="nucleotide sequence ID" value="NZ_JACHGR010000002.1"/>
</dbReference>
<dbReference type="Proteomes" id="UP000585721">
    <property type="component" value="Unassembled WGS sequence"/>
</dbReference>
<evidence type="ECO:0000313" key="1">
    <source>
        <dbReference type="EMBL" id="MBB6054786.1"/>
    </source>
</evidence>
<evidence type="ECO:0000313" key="2">
    <source>
        <dbReference type="Proteomes" id="UP000585721"/>
    </source>
</evidence>
<accession>A0A841GDT5</accession>
<sequence>MSVFVNGFYVGHEVYPGVFAEERVGQQWMIRQQDVNGWPCRVGEVRIDAAGSEFLACDCLGGVKGRASNMRTAVRYLLN</sequence>
<dbReference type="EMBL" id="JACHGR010000002">
    <property type="protein sequence ID" value="MBB6054786.1"/>
    <property type="molecule type" value="Genomic_DNA"/>
</dbReference>
<keyword evidence="2" id="KW-1185">Reference proteome</keyword>